<evidence type="ECO:0000256" key="1">
    <source>
        <dbReference type="SAM" id="MobiDB-lite"/>
    </source>
</evidence>
<dbReference type="EMBL" id="WUAV01000004">
    <property type="protein sequence ID" value="KAF1757187.1"/>
    <property type="molecule type" value="Genomic_DNA"/>
</dbReference>
<comment type="caution">
    <text evidence="4">The sequence shown here is derived from an EMBL/GenBank/DDBJ whole genome shotgun (WGS) entry which is preliminary data.</text>
</comment>
<proteinExistence type="predicted"/>
<protein>
    <submittedName>
        <fullName evidence="4">Uncharacterized protein</fullName>
    </submittedName>
</protein>
<evidence type="ECO:0000256" key="2">
    <source>
        <dbReference type="SAM" id="SignalP"/>
    </source>
</evidence>
<evidence type="ECO:0000313" key="3">
    <source>
        <dbReference type="EMBL" id="KAF1757187.1"/>
    </source>
</evidence>
<dbReference type="EMBL" id="NMWX01000006">
    <property type="protein sequence ID" value="OZF97937.1"/>
    <property type="molecule type" value="Genomic_DNA"/>
</dbReference>
<feature type="non-terminal residue" evidence="4">
    <location>
        <position position="1"/>
    </location>
</feature>
<organism evidence="4 5">
    <name type="scientific">Caenorhabditis remanei</name>
    <name type="common">Caenorhabditis vulgaris</name>
    <dbReference type="NCBI Taxonomy" id="31234"/>
    <lineage>
        <taxon>Eukaryota</taxon>
        <taxon>Metazoa</taxon>
        <taxon>Ecdysozoa</taxon>
        <taxon>Nematoda</taxon>
        <taxon>Chromadorea</taxon>
        <taxon>Rhabditida</taxon>
        <taxon>Rhabditina</taxon>
        <taxon>Rhabditomorpha</taxon>
        <taxon>Rhabditoidea</taxon>
        <taxon>Rhabditidae</taxon>
        <taxon>Peloderinae</taxon>
        <taxon>Caenorhabditis</taxon>
    </lineage>
</organism>
<dbReference type="Gene3D" id="3.10.450.10">
    <property type="match status" value="1"/>
</dbReference>
<reference evidence="5" key="1">
    <citation type="submission" date="2017-08" db="EMBL/GenBank/DDBJ databases">
        <authorList>
            <person name="Fierst J.L."/>
        </authorList>
    </citation>
    <scope>NUCLEOTIDE SEQUENCE [LARGE SCALE GENOMIC DNA]</scope>
    <source>
        <strain evidence="5">PX439</strain>
    </source>
</reference>
<gene>
    <name evidence="4" type="ORF">FL82_04289</name>
    <name evidence="3" type="ORF">GCK72_013642</name>
</gene>
<accession>A0A261AJG4</accession>
<feature type="signal peptide" evidence="2">
    <location>
        <begin position="1"/>
        <end position="17"/>
    </location>
</feature>
<name>A0A261AJG4_CAERE</name>
<dbReference type="AlphaFoldDB" id="A0A261AJG4"/>
<feature type="chain" id="PRO_5044571717" evidence="2">
    <location>
        <begin position="18"/>
        <end position="169"/>
    </location>
</feature>
<keyword evidence="5" id="KW-1185">Reference proteome</keyword>
<reference evidence="4" key="2">
    <citation type="submission" date="2017-08" db="EMBL/GenBank/DDBJ databases">
        <authorList>
            <person name="de Groot N.N."/>
        </authorList>
    </citation>
    <scope>NUCLEOTIDE SEQUENCE [LARGE SCALE GENOMIC DNA]</scope>
    <source>
        <strain evidence="4">PX439</strain>
    </source>
</reference>
<sequence length="169" mass="18621">MKLYLVFLFVASVVATGKPRRPNSGPVFALDSSEVDKLPSKTADTFVGRPSNLDPADFTGVSWAVAPRINVINGESFYWVPIEVLTVEQHVVRMDLIIMKISVGESVCARDGSLNDINPTRCPLKKNGKRAVYEVKISTEKVKEPKKVVGAEKEAESVRSSEDNELIMN</sequence>
<reference evidence="3 6" key="3">
    <citation type="submission" date="2019-12" db="EMBL/GenBank/DDBJ databases">
        <title>Chromosome-level assembly of the Caenorhabditis remanei genome.</title>
        <authorList>
            <person name="Teterina A.A."/>
            <person name="Willis J.H."/>
            <person name="Phillips P.C."/>
        </authorList>
    </citation>
    <scope>NUCLEOTIDE SEQUENCE [LARGE SCALE GENOMIC DNA]</scope>
    <source>
        <strain evidence="3 6">PX506</strain>
        <tissue evidence="3">Whole organism</tissue>
    </source>
</reference>
<dbReference type="SUPFAM" id="SSF54403">
    <property type="entry name" value="Cystatin/monellin"/>
    <property type="match status" value="1"/>
</dbReference>
<dbReference type="InterPro" id="IPR046350">
    <property type="entry name" value="Cystatin_sf"/>
</dbReference>
<dbReference type="Proteomes" id="UP000483820">
    <property type="component" value="Chromosome IV"/>
</dbReference>
<dbReference type="Proteomes" id="UP000216624">
    <property type="component" value="Unassembled WGS sequence"/>
</dbReference>
<feature type="region of interest" description="Disordered" evidence="1">
    <location>
        <begin position="148"/>
        <end position="169"/>
    </location>
</feature>
<feature type="compositionally biased region" description="Basic and acidic residues" evidence="1">
    <location>
        <begin position="148"/>
        <end position="162"/>
    </location>
</feature>
<keyword evidence="2" id="KW-0732">Signal</keyword>
<evidence type="ECO:0000313" key="6">
    <source>
        <dbReference type="Proteomes" id="UP000483820"/>
    </source>
</evidence>
<evidence type="ECO:0000313" key="5">
    <source>
        <dbReference type="Proteomes" id="UP000216624"/>
    </source>
</evidence>
<evidence type="ECO:0000313" key="4">
    <source>
        <dbReference type="EMBL" id="OZF97937.1"/>
    </source>
</evidence>